<evidence type="ECO:0000256" key="3">
    <source>
        <dbReference type="ARBA" id="ARBA00023163"/>
    </source>
</evidence>
<dbReference type="InterPro" id="IPR050109">
    <property type="entry name" value="HTH-type_TetR-like_transc_reg"/>
</dbReference>
<reference evidence="6 7" key="1">
    <citation type="submission" date="2018-10" db="EMBL/GenBank/DDBJ databases">
        <title>Kocuria sp. M5W7-7, whole genome shotgun sequence.</title>
        <authorList>
            <person name="Tuo L."/>
        </authorList>
    </citation>
    <scope>NUCLEOTIDE SEQUENCE [LARGE SCALE GENOMIC DNA]</scope>
    <source>
        <strain evidence="6 7">M5W7-7</strain>
    </source>
</reference>
<dbReference type="GO" id="GO:0046677">
    <property type="term" value="P:response to antibiotic"/>
    <property type="evidence" value="ECO:0007669"/>
    <property type="project" value="InterPro"/>
</dbReference>
<comment type="caution">
    <text evidence="6">The sequence shown here is derived from an EMBL/GenBank/DDBJ whole genome shotgun (WGS) entry which is preliminary data.</text>
</comment>
<proteinExistence type="predicted"/>
<keyword evidence="3" id="KW-0804">Transcription</keyword>
<name>A0A3N3ZR87_9MICC</name>
<dbReference type="InterPro" id="IPR001647">
    <property type="entry name" value="HTH_TetR"/>
</dbReference>
<dbReference type="PANTHER" id="PTHR30055">
    <property type="entry name" value="HTH-TYPE TRANSCRIPTIONAL REGULATOR RUTR"/>
    <property type="match status" value="1"/>
</dbReference>
<dbReference type="AlphaFoldDB" id="A0A3N3ZR87"/>
<keyword evidence="7" id="KW-1185">Reference proteome</keyword>
<evidence type="ECO:0000259" key="5">
    <source>
        <dbReference type="PROSITE" id="PS50977"/>
    </source>
</evidence>
<sequence length="189" mass="21138">MVRVREPLTRTAVLERAIRLIDHEGPGAVTMRRLAAELGVEAMSLYHHVKNKQDILDGMAALLISRMPTLTSADDASWREILHDVCWSYRNLMTAHPNVFAAQGGGRPLISGEDQLAAQRIIEVLERAGFPLEIALDLFQVGSSFTRGFALSDVAYRDSERTVPDEWDSDRAFDRGLTAIMDGFARWLD</sequence>
<dbReference type="PANTHER" id="PTHR30055:SF151">
    <property type="entry name" value="TRANSCRIPTIONAL REGULATORY PROTEIN"/>
    <property type="match status" value="1"/>
</dbReference>
<dbReference type="PROSITE" id="PS50977">
    <property type="entry name" value="HTH_TETR_2"/>
    <property type="match status" value="1"/>
</dbReference>
<evidence type="ECO:0000256" key="4">
    <source>
        <dbReference type="PROSITE-ProRule" id="PRU00335"/>
    </source>
</evidence>
<dbReference type="Proteomes" id="UP000270616">
    <property type="component" value="Unassembled WGS sequence"/>
</dbReference>
<dbReference type="GO" id="GO:0000976">
    <property type="term" value="F:transcription cis-regulatory region binding"/>
    <property type="evidence" value="ECO:0007669"/>
    <property type="project" value="TreeGrafter"/>
</dbReference>
<dbReference type="Gene3D" id="1.10.357.10">
    <property type="entry name" value="Tetracycline Repressor, domain 2"/>
    <property type="match status" value="1"/>
</dbReference>
<dbReference type="EMBL" id="RKMF01000005">
    <property type="protein sequence ID" value="ROZ63775.1"/>
    <property type="molecule type" value="Genomic_DNA"/>
</dbReference>
<protein>
    <submittedName>
        <fullName evidence="6">TetR family transcriptional regulator</fullName>
    </submittedName>
</protein>
<dbReference type="Pfam" id="PF00440">
    <property type="entry name" value="TetR_N"/>
    <property type="match status" value="1"/>
</dbReference>
<dbReference type="GO" id="GO:0003700">
    <property type="term" value="F:DNA-binding transcription factor activity"/>
    <property type="evidence" value="ECO:0007669"/>
    <property type="project" value="TreeGrafter"/>
</dbReference>
<evidence type="ECO:0000256" key="1">
    <source>
        <dbReference type="ARBA" id="ARBA00023015"/>
    </source>
</evidence>
<dbReference type="InterPro" id="IPR003012">
    <property type="entry name" value="Tet_transcr_reg_TetR"/>
</dbReference>
<accession>A0A3N3ZR87</accession>
<dbReference type="OrthoDB" id="329481at2"/>
<dbReference type="PRINTS" id="PR00455">
    <property type="entry name" value="HTHTETR"/>
</dbReference>
<keyword evidence="2 4" id="KW-0238">DNA-binding</keyword>
<organism evidence="6 7">
    <name type="scientific">Kocuria soli</name>
    <dbReference type="NCBI Taxonomy" id="2485125"/>
    <lineage>
        <taxon>Bacteria</taxon>
        <taxon>Bacillati</taxon>
        <taxon>Actinomycetota</taxon>
        <taxon>Actinomycetes</taxon>
        <taxon>Micrococcales</taxon>
        <taxon>Micrococcaceae</taxon>
        <taxon>Kocuria</taxon>
    </lineage>
</organism>
<feature type="domain" description="HTH tetR-type" evidence="5">
    <location>
        <begin position="7"/>
        <end position="67"/>
    </location>
</feature>
<dbReference type="GO" id="GO:0045892">
    <property type="term" value="P:negative regulation of DNA-templated transcription"/>
    <property type="evidence" value="ECO:0007669"/>
    <property type="project" value="InterPro"/>
</dbReference>
<dbReference type="InterPro" id="IPR036271">
    <property type="entry name" value="Tet_transcr_reg_TetR-rel_C_sf"/>
</dbReference>
<evidence type="ECO:0000313" key="6">
    <source>
        <dbReference type="EMBL" id="ROZ63775.1"/>
    </source>
</evidence>
<dbReference type="PRINTS" id="PR00400">
    <property type="entry name" value="TETREPRESSOR"/>
</dbReference>
<evidence type="ECO:0000313" key="7">
    <source>
        <dbReference type="Proteomes" id="UP000270616"/>
    </source>
</evidence>
<keyword evidence="1" id="KW-0805">Transcription regulation</keyword>
<dbReference type="RefSeq" id="WP_123824770.1">
    <property type="nucleotide sequence ID" value="NZ_RKMF01000005.1"/>
</dbReference>
<feature type="DNA-binding region" description="H-T-H motif" evidence="4">
    <location>
        <begin position="30"/>
        <end position="49"/>
    </location>
</feature>
<evidence type="ECO:0000256" key="2">
    <source>
        <dbReference type="ARBA" id="ARBA00023125"/>
    </source>
</evidence>
<dbReference type="SUPFAM" id="SSF48498">
    <property type="entry name" value="Tetracyclin repressor-like, C-terminal domain"/>
    <property type="match status" value="1"/>
</dbReference>
<dbReference type="SUPFAM" id="SSF46689">
    <property type="entry name" value="Homeodomain-like"/>
    <property type="match status" value="1"/>
</dbReference>
<gene>
    <name evidence="6" type="ORF">EDL96_05340</name>
</gene>
<dbReference type="InterPro" id="IPR009057">
    <property type="entry name" value="Homeodomain-like_sf"/>
</dbReference>